<dbReference type="InterPro" id="IPR036938">
    <property type="entry name" value="PAP2/HPO_sf"/>
</dbReference>
<dbReference type="InterPro" id="IPR055161">
    <property type="entry name" value="NapH1-like_2nd"/>
</dbReference>
<feature type="signal peptide" evidence="1">
    <location>
        <begin position="1"/>
        <end position="25"/>
    </location>
</feature>
<feature type="domain" description="DUF6851" evidence="2">
    <location>
        <begin position="72"/>
        <end position="208"/>
    </location>
</feature>
<dbReference type="OrthoDB" id="8093255at2"/>
<dbReference type="Pfam" id="PF21167">
    <property type="entry name" value="DUF6851"/>
    <property type="match status" value="1"/>
</dbReference>
<feature type="chain" id="PRO_5001799684" evidence="1">
    <location>
        <begin position="26"/>
        <end position="514"/>
    </location>
</feature>
<proteinExistence type="predicted"/>
<evidence type="ECO:0000256" key="1">
    <source>
        <dbReference type="SAM" id="SignalP"/>
    </source>
</evidence>
<dbReference type="RefSeq" id="WP_044192936.1">
    <property type="nucleotide sequence ID" value="NZ_JMCB01000011.1"/>
</dbReference>
<evidence type="ECO:0000313" key="5">
    <source>
        <dbReference type="Proteomes" id="UP000028725"/>
    </source>
</evidence>
<evidence type="ECO:0000313" key="4">
    <source>
        <dbReference type="EMBL" id="KFE66242.1"/>
    </source>
</evidence>
<dbReference type="Pfam" id="PF22778">
    <property type="entry name" value="VCPO_2nd"/>
    <property type="match status" value="1"/>
</dbReference>
<dbReference type="CDD" id="cd03398">
    <property type="entry name" value="PAP2_haloperoxidase"/>
    <property type="match status" value="1"/>
</dbReference>
<dbReference type="InterPro" id="IPR052559">
    <property type="entry name" value="V-haloperoxidase"/>
</dbReference>
<dbReference type="InterPro" id="IPR049283">
    <property type="entry name" value="DUF6851"/>
</dbReference>
<keyword evidence="5" id="KW-1185">Reference proteome</keyword>
<dbReference type="EMBL" id="JMCB01000011">
    <property type="protein sequence ID" value="KFE66242.1"/>
    <property type="molecule type" value="Genomic_DNA"/>
</dbReference>
<feature type="domain" description="Vanadium-dependent haloperoxidase NapH1-like second helical-bundle" evidence="3">
    <location>
        <begin position="314"/>
        <end position="502"/>
    </location>
</feature>
<evidence type="ECO:0000259" key="3">
    <source>
        <dbReference type="Pfam" id="PF22778"/>
    </source>
</evidence>
<comment type="caution">
    <text evidence="4">The sequence shown here is derived from an EMBL/GenBank/DDBJ whole genome shotgun (WGS) entry which is preliminary data.</text>
</comment>
<protein>
    <submittedName>
        <fullName evidence="4">Uncharacterized protein</fullName>
    </submittedName>
</protein>
<evidence type="ECO:0000259" key="2">
    <source>
        <dbReference type="Pfam" id="PF21167"/>
    </source>
</evidence>
<dbReference type="AlphaFoldDB" id="A0A085WEX9"/>
<dbReference type="PANTHER" id="PTHR34599:SF2">
    <property type="entry name" value="TRAF-TYPE DOMAIN-CONTAINING PROTEIN"/>
    <property type="match status" value="1"/>
</dbReference>
<sequence length="514" mass="56546">MTRPHLLLACAVPLLLASAPPPARSASQPQAAKYTPSAAYQWLDISLEATAREVDRHGARPTILSRTLAIALTAMYDAWAAYDAQALGTRLGSQLRRPPSERTRSNQEKAIAYATYRALVDVYPEDKAWCAEQMRKLGFDPDDTSTDLSTPQGVGNTAAAAVIAYRHSDGANQLGDERGSPGVPYSDYTYYLPVNPPDRLFHPDRWQPIVFEDGKGGHVTPGFLTPHWYRVKPFALERSEQFRPPPPPKVGSPELRAEVDEVIAFNAHLTPEQKAIVEFMRDGPRSTGQSGHWLRFAQEVSRRDRHGLDQDVKLFFAVANVAMDAFIAAWESKRFYDTSRPWTLVRYYYTGQELAGWLGPGKGVASVKAENWYPYSPSTFITPPFPGYVSGHSAVSAACAKMLELFTGSDRFGITEKRRAGVLTEADFPCELIQQHGAKPASPTPQCEVSLKLPTFTATAEMAGISRIMGGYHIQSDNREGLALGRKVAQFTWPKIRAYFNGTAAGADVAAPAP</sequence>
<name>A0A085WEX9_9BACT</name>
<keyword evidence="1" id="KW-0732">Signal</keyword>
<dbReference type="STRING" id="394096.DB31_1307"/>
<organism evidence="4 5">
    <name type="scientific">Hyalangium minutum</name>
    <dbReference type="NCBI Taxonomy" id="394096"/>
    <lineage>
        <taxon>Bacteria</taxon>
        <taxon>Pseudomonadati</taxon>
        <taxon>Myxococcota</taxon>
        <taxon>Myxococcia</taxon>
        <taxon>Myxococcales</taxon>
        <taxon>Cystobacterineae</taxon>
        <taxon>Archangiaceae</taxon>
        <taxon>Hyalangium</taxon>
    </lineage>
</organism>
<dbReference type="PANTHER" id="PTHR34599">
    <property type="entry name" value="PEROXIDASE-RELATED"/>
    <property type="match status" value="1"/>
</dbReference>
<dbReference type="Proteomes" id="UP000028725">
    <property type="component" value="Unassembled WGS sequence"/>
</dbReference>
<dbReference type="SUPFAM" id="SSF48317">
    <property type="entry name" value="Acid phosphatase/Vanadium-dependent haloperoxidase"/>
    <property type="match status" value="1"/>
</dbReference>
<dbReference type="Gene3D" id="1.10.606.20">
    <property type="match status" value="1"/>
</dbReference>
<gene>
    <name evidence="4" type="ORF">DB31_1307</name>
</gene>
<reference evidence="4 5" key="1">
    <citation type="submission" date="2014-04" db="EMBL/GenBank/DDBJ databases">
        <title>Genome assembly of Hyalangium minutum DSM 14724.</title>
        <authorList>
            <person name="Sharma G."/>
            <person name="Subramanian S."/>
        </authorList>
    </citation>
    <scope>NUCLEOTIDE SEQUENCE [LARGE SCALE GENOMIC DNA]</scope>
    <source>
        <strain evidence="4 5">DSM 14724</strain>
    </source>
</reference>
<accession>A0A085WEX9</accession>